<dbReference type="Pfam" id="PF17148">
    <property type="entry name" value="DUF5117"/>
    <property type="match status" value="1"/>
</dbReference>
<sequence>MKTSKKIIIIYLAILISAISLHSIAQVKDTAKVIVKGKGAPSAITPTKPLPRTDGLKSYEEIIPASANTSSGFFKVHKVDEKYFLEIPDSLLGRELLTVNRISRSAADFRKPESRSVSYAGDMIGENVFNFVKGPSNKMFASITSYKERTSDTSANSLYKAIQKSTMQPIISSFPIKTINSKNNSSVIEITDYISGDNPLFGFDAAQKTLSGLQNPIADRSYLKSVKAYPMNIEIKMVKTYQKSDGALAPVLVYTFEMNSSIVLLPKTPMKARQYDNRVGYFFDEYTDFDLNPRGVKTVGNILRWRMEPNAGDLEKYKRGELVEPAKPIVIYIDPATPKKWVNYLIQGINDWQIAFEKAGFKNAIIGREAPVNDSTWNIDDARHNVLVYKPADVMASSGDIIRDPRSGEILEAHISWYHNATDQLYKAYMIQAGATDPRARKPQFDDELMGQLMRSAVSQQIGSKLGLRYNLHASSTVPVAKLRDKSWVERNGISSSIMDDICCNYVAQPEDHADGNIMFSRIGDYDKWAIEWGYRLLPDSKTSAEENTILNKWIINKLNSGKQYEFGGEDGSSFSTVNDPSNQRNDLGNNAVLAGTYGIKNLKKVMPNLIKWTQRPYENYDRAGEIYLELVNQYERYLQHAAYTIGGLYITPKNSDQPGVVYRFASKQKQQQAMVFLQKELFETPYWLKDNQLYALTYTSYNPVMTVQKNVLSILLDSRCIAKLISFEASDPQKAYTAVQMLSELKKGVFSELPLHKSINVYRRELQKAYVLKLSNMLQSGTGADSEVGSVIRSHAKELMAEFRKAYTGTANKVSKAHLDDMKERLYLALYNPAALPAPPSQIKKAI</sequence>
<reference evidence="5 6" key="1">
    <citation type="submission" date="2019-02" db="EMBL/GenBank/DDBJ databases">
        <title>Pedobacter sp. RP-3-8 sp. nov., isolated from Arctic soil.</title>
        <authorList>
            <person name="Dahal R.H."/>
        </authorList>
    </citation>
    <scope>NUCLEOTIDE SEQUENCE [LARGE SCALE GENOMIC DNA]</scope>
    <source>
        <strain evidence="5 6">RP-3-8</strain>
    </source>
</reference>
<dbReference type="PANTHER" id="PTHR38478:SF1">
    <property type="entry name" value="ZINC DEPENDENT METALLOPROTEASE DOMAIN LIPOPROTEIN"/>
    <property type="match status" value="1"/>
</dbReference>
<proteinExistence type="predicted"/>
<keyword evidence="1" id="KW-1133">Transmembrane helix</keyword>
<protein>
    <submittedName>
        <fullName evidence="5">DUF5117 domain-containing protein</fullName>
    </submittedName>
</protein>
<dbReference type="InterPro" id="IPR033428">
    <property type="entry name" value="DUF5118"/>
</dbReference>
<evidence type="ECO:0000259" key="4">
    <source>
        <dbReference type="Pfam" id="PF17162"/>
    </source>
</evidence>
<dbReference type="AlphaFoldDB" id="A0A4R0NG21"/>
<evidence type="ECO:0000313" key="6">
    <source>
        <dbReference type="Proteomes" id="UP000291117"/>
    </source>
</evidence>
<evidence type="ECO:0000259" key="3">
    <source>
        <dbReference type="Pfam" id="PF17148"/>
    </source>
</evidence>
<feature type="domain" description="DUF5118" evidence="4">
    <location>
        <begin position="57"/>
        <end position="104"/>
    </location>
</feature>
<dbReference type="Pfam" id="PF16313">
    <property type="entry name" value="DUF4953"/>
    <property type="match status" value="1"/>
</dbReference>
<dbReference type="SUPFAM" id="SSF55486">
    <property type="entry name" value="Metalloproteases ('zincins'), catalytic domain"/>
    <property type="match status" value="1"/>
</dbReference>
<evidence type="ECO:0000259" key="2">
    <source>
        <dbReference type="Pfam" id="PF16313"/>
    </source>
</evidence>
<dbReference type="Proteomes" id="UP000291117">
    <property type="component" value="Unassembled WGS sequence"/>
</dbReference>
<dbReference type="RefSeq" id="WP_131606691.1">
    <property type="nucleotide sequence ID" value="NZ_SJSM01000001.1"/>
</dbReference>
<dbReference type="InterPro" id="IPR034032">
    <property type="entry name" value="Zn_MMP-like_bac"/>
</dbReference>
<comment type="caution">
    <text evidence="5">The sequence shown here is derived from an EMBL/GenBank/DDBJ whole genome shotgun (WGS) entry which is preliminary data.</text>
</comment>
<evidence type="ECO:0000313" key="5">
    <source>
        <dbReference type="EMBL" id="TCC99461.1"/>
    </source>
</evidence>
<keyword evidence="1" id="KW-0472">Membrane</keyword>
<dbReference type="CDD" id="cd04276">
    <property type="entry name" value="ZnMc_MMP_like_2"/>
    <property type="match status" value="1"/>
</dbReference>
<feature type="domain" description="EcxA zinc-binding" evidence="2">
    <location>
        <begin position="443"/>
        <end position="754"/>
    </location>
</feature>
<gene>
    <name evidence="5" type="ORF">EZ444_01945</name>
</gene>
<dbReference type="InterPro" id="IPR033413">
    <property type="entry name" value="DUF5117"/>
</dbReference>
<dbReference type="OrthoDB" id="9776599at2"/>
<dbReference type="EMBL" id="SJSM01000001">
    <property type="protein sequence ID" value="TCC99461.1"/>
    <property type="molecule type" value="Genomic_DNA"/>
</dbReference>
<dbReference type="Pfam" id="PF17162">
    <property type="entry name" value="DUF5118"/>
    <property type="match status" value="1"/>
</dbReference>
<evidence type="ECO:0000256" key="1">
    <source>
        <dbReference type="SAM" id="Phobius"/>
    </source>
</evidence>
<dbReference type="InterPro" id="IPR032534">
    <property type="entry name" value="EcxA_zinc-bd"/>
</dbReference>
<feature type="transmembrane region" description="Helical" evidence="1">
    <location>
        <begin position="7"/>
        <end position="25"/>
    </location>
</feature>
<accession>A0A4R0NG21</accession>
<keyword evidence="6" id="KW-1185">Reference proteome</keyword>
<feature type="domain" description="DUF5117" evidence="3">
    <location>
        <begin position="121"/>
        <end position="309"/>
    </location>
</feature>
<name>A0A4R0NG21_9SPHI</name>
<dbReference type="PANTHER" id="PTHR38478">
    <property type="entry name" value="PEPTIDASE M1A AND M12B"/>
    <property type="match status" value="1"/>
</dbReference>
<organism evidence="5 6">
    <name type="scientific">Pedobacter hiemivivus</name>
    <dbReference type="NCBI Taxonomy" id="2530454"/>
    <lineage>
        <taxon>Bacteria</taxon>
        <taxon>Pseudomonadati</taxon>
        <taxon>Bacteroidota</taxon>
        <taxon>Sphingobacteriia</taxon>
        <taxon>Sphingobacteriales</taxon>
        <taxon>Sphingobacteriaceae</taxon>
        <taxon>Pedobacter</taxon>
    </lineage>
</organism>
<keyword evidence="1" id="KW-0812">Transmembrane</keyword>